<evidence type="ECO:0000313" key="2">
    <source>
        <dbReference type="EMBL" id="KAJ1151280.1"/>
    </source>
</evidence>
<organism evidence="2 3">
    <name type="scientific">Pleurodeles waltl</name>
    <name type="common">Iberian ribbed newt</name>
    <dbReference type="NCBI Taxonomy" id="8319"/>
    <lineage>
        <taxon>Eukaryota</taxon>
        <taxon>Metazoa</taxon>
        <taxon>Chordata</taxon>
        <taxon>Craniata</taxon>
        <taxon>Vertebrata</taxon>
        <taxon>Euteleostomi</taxon>
        <taxon>Amphibia</taxon>
        <taxon>Batrachia</taxon>
        <taxon>Caudata</taxon>
        <taxon>Salamandroidea</taxon>
        <taxon>Salamandridae</taxon>
        <taxon>Pleurodelinae</taxon>
        <taxon>Pleurodeles</taxon>
    </lineage>
</organism>
<feature type="region of interest" description="Disordered" evidence="1">
    <location>
        <begin position="184"/>
        <end position="210"/>
    </location>
</feature>
<feature type="compositionally biased region" description="Basic and acidic residues" evidence="1">
    <location>
        <begin position="200"/>
        <end position="210"/>
    </location>
</feature>
<feature type="compositionally biased region" description="Basic residues" evidence="1">
    <location>
        <begin position="38"/>
        <end position="49"/>
    </location>
</feature>
<comment type="caution">
    <text evidence="2">The sequence shown here is derived from an EMBL/GenBank/DDBJ whole genome shotgun (WGS) entry which is preliminary data.</text>
</comment>
<evidence type="ECO:0000256" key="1">
    <source>
        <dbReference type="SAM" id="MobiDB-lite"/>
    </source>
</evidence>
<proteinExistence type="predicted"/>
<accession>A0AAV7RKE5</accession>
<feature type="compositionally biased region" description="Basic residues" evidence="1">
    <location>
        <begin position="188"/>
        <end position="199"/>
    </location>
</feature>
<dbReference type="Proteomes" id="UP001066276">
    <property type="component" value="Chromosome 5"/>
</dbReference>
<dbReference type="AlphaFoldDB" id="A0AAV7RKE5"/>
<dbReference type="EMBL" id="JANPWB010000009">
    <property type="protein sequence ID" value="KAJ1151280.1"/>
    <property type="molecule type" value="Genomic_DNA"/>
</dbReference>
<sequence length="210" mass="23599">MRRLLRILGAGSPPPPTPGPLFSFWSLAELLPRDVEKRRKARERPRKGRRQPESARETGGEKEEAESFAFFACPRTATNGHERPSLIYRPKLQGNRVLGKRGRGGAGHLLPGCCPGWPGLPTKGLEAVDRKGRGMQKLETGQRGYANGRIMRRLLRILGSRKSPAPDARASFFLLSLAELLPRDVEKRRKARERPRKGRRQPESARETGR</sequence>
<name>A0AAV7RKE5_PLEWA</name>
<feature type="region of interest" description="Disordered" evidence="1">
    <location>
        <begin position="1"/>
        <end position="21"/>
    </location>
</feature>
<protein>
    <submittedName>
        <fullName evidence="2">Uncharacterized protein</fullName>
    </submittedName>
</protein>
<feature type="region of interest" description="Disordered" evidence="1">
    <location>
        <begin position="35"/>
        <end position="65"/>
    </location>
</feature>
<reference evidence="2" key="1">
    <citation type="journal article" date="2022" name="bioRxiv">
        <title>Sequencing and chromosome-scale assembly of the giantPleurodeles waltlgenome.</title>
        <authorList>
            <person name="Brown T."/>
            <person name="Elewa A."/>
            <person name="Iarovenko S."/>
            <person name="Subramanian E."/>
            <person name="Araus A.J."/>
            <person name="Petzold A."/>
            <person name="Susuki M."/>
            <person name="Suzuki K.-i.T."/>
            <person name="Hayashi T."/>
            <person name="Toyoda A."/>
            <person name="Oliveira C."/>
            <person name="Osipova E."/>
            <person name="Leigh N.D."/>
            <person name="Simon A."/>
            <person name="Yun M.H."/>
        </authorList>
    </citation>
    <scope>NUCLEOTIDE SEQUENCE</scope>
    <source>
        <strain evidence="2">20211129_DDA</strain>
        <tissue evidence="2">Liver</tissue>
    </source>
</reference>
<evidence type="ECO:0000313" key="3">
    <source>
        <dbReference type="Proteomes" id="UP001066276"/>
    </source>
</evidence>
<feature type="compositionally biased region" description="Basic and acidic residues" evidence="1">
    <location>
        <begin position="50"/>
        <end position="62"/>
    </location>
</feature>
<gene>
    <name evidence="2" type="ORF">NDU88_004063</name>
</gene>
<keyword evidence="3" id="KW-1185">Reference proteome</keyword>